<feature type="domain" description="SbsA Ig-like" evidence="2">
    <location>
        <begin position="24"/>
        <end position="125"/>
    </location>
</feature>
<proteinExistence type="predicted"/>
<gene>
    <name evidence="3" type="ORF">C8D94_10167</name>
</gene>
<dbReference type="AlphaFoldDB" id="A0A370QIL5"/>
<sequence length="528" mass="60818">MALLFALSFVDCAKRGSPSGGERDSLPPVIVRSVPENYTTNFEGDEIRIYFDEYIKLVDVQTNLIVSPPLEYQPIITPLNTSKQLRVKILDTLRENTTYSFNFGKSIVDNNEENEFPYFKYVFSTGSYIDSLRLNGAVKDALLPEAKNPVVVSLYELNENYTDSLLFSKKPMYITTTTDSTGTFQFTNLKEGKYLLTALKEKTNDYTFQPKTDKIGFVMDTVTLPTDTTYTLTLFKEQLDYNMTRPTHVSKNQFLFGFEGNIDSLQLEPLSSVPEGYESTMYRDAKKDTIQYWFKPAFDHEVTDSLLFLAKNRLAIDTLEVRVKDLYADSLKVSSVKSGTLTPKDTFQLQFNTPLVSIDKNLIQVMDKDSAAVEIKTQKDSVYNRAKLLFEKNTDQRYFITALPGAFTDFFEETNDTLTYNFKTKAEDDYGTIALSLQNANDFPYIIELVNSKYEIVASTWVSENQTVDFTFIDPGFYYIRIIFDANENQRWDTGNFLKRIQPERIVYYPKKIEVRANWSLQETFILK</sequence>
<evidence type="ECO:0000256" key="1">
    <source>
        <dbReference type="ARBA" id="ARBA00022729"/>
    </source>
</evidence>
<keyword evidence="4" id="KW-1185">Reference proteome</keyword>
<dbReference type="InterPro" id="IPR013783">
    <property type="entry name" value="Ig-like_fold"/>
</dbReference>
<dbReference type="InterPro" id="IPR032812">
    <property type="entry name" value="SbsA_Ig"/>
</dbReference>
<organism evidence="3 4">
    <name type="scientific">Marinirhabdus gelatinilytica</name>
    <dbReference type="NCBI Taxonomy" id="1703343"/>
    <lineage>
        <taxon>Bacteria</taxon>
        <taxon>Pseudomonadati</taxon>
        <taxon>Bacteroidota</taxon>
        <taxon>Flavobacteriia</taxon>
        <taxon>Flavobacteriales</taxon>
        <taxon>Flavobacteriaceae</taxon>
    </lineage>
</organism>
<accession>A0A370QIL5</accession>
<evidence type="ECO:0000313" key="4">
    <source>
        <dbReference type="Proteomes" id="UP000255317"/>
    </source>
</evidence>
<dbReference type="EMBL" id="QRAO01000001">
    <property type="protein sequence ID" value="RDK88198.1"/>
    <property type="molecule type" value="Genomic_DNA"/>
</dbReference>
<dbReference type="Gene3D" id="2.60.40.10">
    <property type="entry name" value="Immunoglobulins"/>
    <property type="match status" value="1"/>
</dbReference>
<keyword evidence="1" id="KW-0732">Signal</keyword>
<dbReference type="SUPFAM" id="SSF117074">
    <property type="entry name" value="Hypothetical protein PA1324"/>
    <property type="match status" value="1"/>
</dbReference>
<name>A0A370QIL5_9FLAO</name>
<evidence type="ECO:0000259" key="2">
    <source>
        <dbReference type="Pfam" id="PF13205"/>
    </source>
</evidence>
<dbReference type="Pfam" id="PF13205">
    <property type="entry name" value="Big_5"/>
    <property type="match status" value="1"/>
</dbReference>
<reference evidence="3 4" key="1">
    <citation type="submission" date="2018-07" db="EMBL/GenBank/DDBJ databases">
        <title>Genomic Encyclopedia of Type Strains, Phase IV (KMG-IV): sequencing the most valuable type-strain genomes for metagenomic binning, comparative biology and taxonomic classification.</title>
        <authorList>
            <person name="Goeker M."/>
        </authorList>
    </citation>
    <scope>NUCLEOTIDE SEQUENCE [LARGE SCALE GENOMIC DNA]</scope>
    <source>
        <strain evidence="3 4">DSM 101478</strain>
    </source>
</reference>
<protein>
    <submittedName>
        <fullName evidence="3">Ig-like domain-containing protein</fullName>
    </submittedName>
</protein>
<comment type="caution">
    <text evidence="3">The sequence shown here is derived from an EMBL/GenBank/DDBJ whole genome shotgun (WGS) entry which is preliminary data.</text>
</comment>
<evidence type="ECO:0000313" key="3">
    <source>
        <dbReference type="EMBL" id="RDK88198.1"/>
    </source>
</evidence>
<dbReference type="Proteomes" id="UP000255317">
    <property type="component" value="Unassembled WGS sequence"/>
</dbReference>